<evidence type="ECO:0000259" key="1">
    <source>
        <dbReference type="Pfam" id="PF00534"/>
    </source>
</evidence>
<accession>A0ABP6UIW5</accession>
<dbReference type="EMBL" id="BAABCW010000007">
    <property type="protein sequence ID" value="GAA3508725.1"/>
    <property type="molecule type" value="Genomic_DNA"/>
</dbReference>
<dbReference type="Gene3D" id="3.40.50.2000">
    <property type="entry name" value="Glycogen Phosphorylase B"/>
    <property type="match status" value="2"/>
</dbReference>
<sequence length="390" mass="45396">MEKVNVAMACKLMSYYRLGVFQSLSAVTEKYEFTFFGDTQEQGGIEPIPYTYASKKGKEGIRWIKTRNYFYKPERLLWQTGILSEIFKSKFKVFVFEGAIAHYPIWLFAFLCKLRGKKVVYWTHGNRGLDRGIKKFLRKILFKWLGDGLFLYGHFQRDNMIRDGYHPDNVHVIYNSLKSDEQFEILEQLNLKGVKTAKHKLFKDSNKFTLIFIGRLASNKGVMDILKVMNRLKEVSITVNCIFIGAGEEKNKMENYCKDNRLIDQIHFTGALYSEKEIAPYFAMADLMMSPGNVGLNCIHSLAYGVPVLTHNDFRYQNPEVEAVIEGVSGSFFEYNNFNDMVLKIKKWIGHKYNKEEIRSNCQNMIKQKYNPEFQSICITKALDQICKNV</sequence>
<evidence type="ECO:0000313" key="3">
    <source>
        <dbReference type="Proteomes" id="UP001500459"/>
    </source>
</evidence>
<proteinExistence type="predicted"/>
<feature type="domain" description="Glycosyl transferase family 1" evidence="1">
    <location>
        <begin position="197"/>
        <end position="357"/>
    </location>
</feature>
<evidence type="ECO:0000313" key="2">
    <source>
        <dbReference type="EMBL" id="GAA3508725.1"/>
    </source>
</evidence>
<dbReference type="SUPFAM" id="SSF53756">
    <property type="entry name" value="UDP-Glycosyltransferase/glycogen phosphorylase"/>
    <property type="match status" value="1"/>
</dbReference>
<dbReference type="InterPro" id="IPR050194">
    <property type="entry name" value="Glycosyltransferase_grp1"/>
</dbReference>
<name>A0ABP6UIW5_9FLAO</name>
<protein>
    <recommendedName>
        <fullName evidence="1">Glycosyl transferase family 1 domain-containing protein</fullName>
    </recommendedName>
</protein>
<dbReference type="CDD" id="cd03801">
    <property type="entry name" value="GT4_PimA-like"/>
    <property type="match status" value="1"/>
</dbReference>
<dbReference type="PANTHER" id="PTHR45947:SF3">
    <property type="entry name" value="SULFOQUINOVOSYL TRANSFERASE SQD2"/>
    <property type="match status" value="1"/>
</dbReference>
<keyword evidence="3" id="KW-1185">Reference proteome</keyword>
<reference evidence="3" key="1">
    <citation type="journal article" date="2019" name="Int. J. Syst. Evol. Microbiol.">
        <title>The Global Catalogue of Microorganisms (GCM) 10K type strain sequencing project: providing services to taxonomists for standard genome sequencing and annotation.</title>
        <authorList>
            <consortium name="The Broad Institute Genomics Platform"/>
            <consortium name="The Broad Institute Genome Sequencing Center for Infectious Disease"/>
            <person name="Wu L."/>
            <person name="Ma J."/>
        </authorList>
    </citation>
    <scope>NUCLEOTIDE SEQUENCE [LARGE SCALE GENOMIC DNA]</scope>
    <source>
        <strain evidence="3">JCM 17106</strain>
    </source>
</reference>
<dbReference type="PANTHER" id="PTHR45947">
    <property type="entry name" value="SULFOQUINOVOSYL TRANSFERASE SQD2"/>
    <property type="match status" value="1"/>
</dbReference>
<dbReference type="InterPro" id="IPR001296">
    <property type="entry name" value="Glyco_trans_1"/>
</dbReference>
<dbReference type="Pfam" id="PF00534">
    <property type="entry name" value="Glycos_transf_1"/>
    <property type="match status" value="1"/>
</dbReference>
<organism evidence="2 3">
    <name type="scientific">Aquimarina addita</name>
    <dbReference type="NCBI Taxonomy" id="870485"/>
    <lineage>
        <taxon>Bacteria</taxon>
        <taxon>Pseudomonadati</taxon>
        <taxon>Bacteroidota</taxon>
        <taxon>Flavobacteriia</taxon>
        <taxon>Flavobacteriales</taxon>
        <taxon>Flavobacteriaceae</taxon>
        <taxon>Aquimarina</taxon>
    </lineage>
</organism>
<comment type="caution">
    <text evidence="2">The sequence shown here is derived from an EMBL/GenBank/DDBJ whole genome shotgun (WGS) entry which is preliminary data.</text>
</comment>
<gene>
    <name evidence="2" type="ORF">GCM10022393_20470</name>
</gene>
<dbReference type="RefSeq" id="WP_344927095.1">
    <property type="nucleotide sequence ID" value="NZ_BAABCW010000007.1"/>
</dbReference>
<dbReference type="Proteomes" id="UP001500459">
    <property type="component" value="Unassembled WGS sequence"/>
</dbReference>